<gene>
    <name evidence="7" type="ordered locus">Spirs_2685</name>
</gene>
<dbReference type="RefSeq" id="WP_013255253.1">
    <property type="nucleotide sequence ID" value="NC_014364.1"/>
</dbReference>
<proteinExistence type="inferred from homology"/>
<name>E1R8N5_SEDSS</name>
<keyword evidence="3" id="KW-0479">Metal-binding</keyword>
<dbReference type="AlphaFoldDB" id="E1R8N5"/>
<dbReference type="CDD" id="cd07729">
    <property type="entry name" value="AHL_lactonase_MBL-fold"/>
    <property type="match status" value="1"/>
</dbReference>
<evidence type="ECO:0000256" key="2">
    <source>
        <dbReference type="ARBA" id="ARBA00007749"/>
    </source>
</evidence>
<comment type="cofactor">
    <cofactor evidence="1">
        <name>Zn(2+)</name>
        <dbReference type="ChEBI" id="CHEBI:29105"/>
    </cofactor>
</comment>
<dbReference type="SMART" id="SM00849">
    <property type="entry name" value="Lactamase_B"/>
    <property type="match status" value="1"/>
</dbReference>
<dbReference type="SUPFAM" id="SSF56281">
    <property type="entry name" value="Metallo-hydrolase/oxidoreductase"/>
    <property type="match status" value="1"/>
</dbReference>
<sequence>MKGIEFALFPNGWGQNDAAWNFAGYNFATAAKKDRGEAWMTFPLQCVVIKHPEAGYIMYDVGCGAREEIDRRPEEHRLINPVMIKRDEYVDQRLMQLGLCVNDISTIIISHCHWDHIGGLEFFKGTPAIKHIYVGKEEFSFALVASHKSSKGYSDALYYKKNLDVDGAEFNLIEEDIELFPDVKLILFEGHSPCVIGLMLHLENSTYIFPSDAVTAEICYKEPIVRPGTIYDSLGFDRTLKRLRKLEKEYDANIIFHHDPWNFPNYRTMEWIR</sequence>
<dbReference type="InterPro" id="IPR036866">
    <property type="entry name" value="RibonucZ/Hydroxyglut_hydro"/>
</dbReference>
<dbReference type="eggNOG" id="COG0491">
    <property type="taxonomic scope" value="Bacteria"/>
</dbReference>
<organism evidence="7 8">
    <name type="scientific">Sediminispirochaeta smaragdinae (strain DSM 11293 / JCM 15392 / SEBR 4228)</name>
    <name type="common">Spirochaeta smaragdinae</name>
    <dbReference type="NCBI Taxonomy" id="573413"/>
    <lineage>
        <taxon>Bacteria</taxon>
        <taxon>Pseudomonadati</taxon>
        <taxon>Spirochaetota</taxon>
        <taxon>Spirochaetia</taxon>
        <taxon>Spirochaetales</taxon>
        <taxon>Spirochaetaceae</taxon>
        <taxon>Sediminispirochaeta</taxon>
    </lineage>
</organism>
<dbReference type="Pfam" id="PF00753">
    <property type="entry name" value="Lactamase_B"/>
    <property type="match status" value="1"/>
</dbReference>
<dbReference type="Proteomes" id="UP000002318">
    <property type="component" value="Chromosome"/>
</dbReference>
<evidence type="ECO:0000256" key="4">
    <source>
        <dbReference type="ARBA" id="ARBA00022801"/>
    </source>
</evidence>
<dbReference type="GO" id="GO:0046872">
    <property type="term" value="F:metal ion binding"/>
    <property type="evidence" value="ECO:0007669"/>
    <property type="project" value="UniProtKB-KW"/>
</dbReference>
<dbReference type="KEGG" id="ssm:Spirs_2685"/>
<evidence type="ECO:0000259" key="6">
    <source>
        <dbReference type="SMART" id="SM00849"/>
    </source>
</evidence>
<dbReference type="Gene3D" id="3.60.15.10">
    <property type="entry name" value="Ribonuclease Z/Hydroxyacylglutathione hydrolase-like"/>
    <property type="match status" value="1"/>
</dbReference>
<reference evidence="7 8" key="1">
    <citation type="journal article" date="2010" name="Stand. Genomic Sci.">
        <title>Complete genome sequence of Spirochaeta smaragdinae type strain (SEBR 4228).</title>
        <authorList>
            <person name="Mavromatis K."/>
            <person name="Yasawong M."/>
            <person name="Chertkov O."/>
            <person name="Lapidus A."/>
            <person name="Lucas S."/>
            <person name="Nolan M."/>
            <person name="Del Rio T.G."/>
            <person name="Tice H."/>
            <person name="Cheng J.F."/>
            <person name="Pitluck S."/>
            <person name="Liolios K."/>
            <person name="Ivanova N."/>
            <person name="Tapia R."/>
            <person name="Han C."/>
            <person name="Bruce D."/>
            <person name="Goodwin L."/>
            <person name="Pati A."/>
            <person name="Chen A."/>
            <person name="Palaniappan K."/>
            <person name="Land M."/>
            <person name="Hauser L."/>
            <person name="Chang Y.J."/>
            <person name="Jeffries C.D."/>
            <person name="Detter J.C."/>
            <person name="Rohde M."/>
            <person name="Brambilla E."/>
            <person name="Spring S."/>
            <person name="Goker M."/>
            <person name="Sikorski J."/>
            <person name="Woyke T."/>
            <person name="Bristow J."/>
            <person name="Eisen J.A."/>
            <person name="Markowitz V."/>
            <person name="Hugenholtz P."/>
            <person name="Klenk H.P."/>
            <person name="Kyrpides N.C."/>
        </authorList>
    </citation>
    <scope>NUCLEOTIDE SEQUENCE [LARGE SCALE GENOMIC DNA]</scope>
    <source>
        <strain evidence="8">DSM 11293 / JCM 15392 / SEBR 4228</strain>
    </source>
</reference>
<dbReference type="InterPro" id="IPR051013">
    <property type="entry name" value="MBL_superfamily_lactonases"/>
</dbReference>
<protein>
    <submittedName>
        <fullName evidence="7">Beta-lactamase-like protein</fullName>
    </submittedName>
</protein>
<feature type="domain" description="Metallo-beta-lactamase" evidence="6">
    <location>
        <begin position="43"/>
        <end position="258"/>
    </location>
</feature>
<evidence type="ECO:0000256" key="1">
    <source>
        <dbReference type="ARBA" id="ARBA00001947"/>
    </source>
</evidence>
<dbReference type="STRING" id="573413.Spirs_2685"/>
<dbReference type="EMBL" id="CP002116">
    <property type="protein sequence ID" value="ADK81792.1"/>
    <property type="molecule type" value="Genomic_DNA"/>
</dbReference>
<dbReference type="InterPro" id="IPR001279">
    <property type="entry name" value="Metallo-B-lactamas"/>
</dbReference>
<evidence type="ECO:0000313" key="7">
    <source>
        <dbReference type="EMBL" id="ADK81792.1"/>
    </source>
</evidence>
<dbReference type="PANTHER" id="PTHR42978:SF2">
    <property type="entry name" value="102 KBASES UNSTABLE REGION: FROM 1 TO 119443"/>
    <property type="match status" value="1"/>
</dbReference>
<evidence type="ECO:0000256" key="3">
    <source>
        <dbReference type="ARBA" id="ARBA00022723"/>
    </source>
</evidence>
<keyword evidence="5" id="KW-0862">Zinc</keyword>
<evidence type="ECO:0000313" key="8">
    <source>
        <dbReference type="Proteomes" id="UP000002318"/>
    </source>
</evidence>
<evidence type="ECO:0000256" key="5">
    <source>
        <dbReference type="ARBA" id="ARBA00022833"/>
    </source>
</evidence>
<keyword evidence="4" id="KW-0378">Hydrolase</keyword>
<dbReference type="HOGENOM" id="CLU_030571_3_2_12"/>
<comment type="similarity">
    <text evidence="2">Belongs to the metallo-beta-lactamase superfamily.</text>
</comment>
<keyword evidence="8" id="KW-1185">Reference proteome</keyword>
<dbReference type="PANTHER" id="PTHR42978">
    <property type="entry name" value="QUORUM-QUENCHING LACTONASE YTNP-RELATED-RELATED"/>
    <property type="match status" value="1"/>
</dbReference>
<dbReference type="GO" id="GO:0016787">
    <property type="term" value="F:hydrolase activity"/>
    <property type="evidence" value="ECO:0007669"/>
    <property type="project" value="UniProtKB-KW"/>
</dbReference>
<accession>E1R8N5</accession>